<dbReference type="KEGG" id="slr:L21SP2_1196"/>
<dbReference type="AlphaFoldDB" id="V5WFL3"/>
<sequence length="41" mass="4892">MSIYFLPSYFLHPRMHPTEILRIRHKQLLHPPRITSPGPVN</sequence>
<name>V5WFL3_9SPIO</name>
<keyword evidence="2" id="KW-1185">Reference proteome</keyword>
<evidence type="ECO:0000313" key="1">
    <source>
        <dbReference type="EMBL" id="AHC14597.1"/>
    </source>
</evidence>
<dbReference type="Proteomes" id="UP000018680">
    <property type="component" value="Chromosome"/>
</dbReference>
<evidence type="ECO:0000313" key="2">
    <source>
        <dbReference type="Proteomes" id="UP000018680"/>
    </source>
</evidence>
<accession>V5WFL3</accession>
<proteinExistence type="predicted"/>
<dbReference type="HOGENOM" id="CLU_3276412_0_0_12"/>
<protein>
    <submittedName>
        <fullName evidence="1">Uncharacterized protein</fullName>
    </submittedName>
</protein>
<reference evidence="1 2" key="1">
    <citation type="journal article" date="2015" name="Stand. Genomic Sci.">
        <title>Complete genome sequence and description of Salinispira pacifica gen. nov., sp. nov., a novel spirochaete isolated form a hypersaline microbial mat.</title>
        <authorList>
            <person name="Ben Hania W."/>
            <person name="Joseph M."/>
            <person name="Schumann P."/>
            <person name="Bunk B."/>
            <person name="Fiebig A."/>
            <person name="Sproer C."/>
            <person name="Klenk H.P."/>
            <person name="Fardeau M.L."/>
            <person name="Spring S."/>
        </authorList>
    </citation>
    <scope>NUCLEOTIDE SEQUENCE [LARGE SCALE GENOMIC DNA]</scope>
    <source>
        <strain evidence="1 2">L21-RPul-D2</strain>
    </source>
</reference>
<organism evidence="1 2">
    <name type="scientific">Salinispira pacifica</name>
    <dbReference type="NCBI Taxonomy" id="1307761"/>
    <lineage>
        <taxon>Bacteria</taxon>
        <taxon>Pseudomonadati</taxon>
        <taxon>Spirochaetota</taxon>
        <taxon>Spirochaetia</taxon>
        <taxon>Spirochaetales</taxon>
        <taxon>Spirochaetaceae</taxon>
        <taxon>Salinispira</taxon>
    </lineage>
</organism>
<dbReference type="EMBL" id="CP006939">
    <property type="protein sequence ID" value="AHC14597.1"/>
    <property type="molecule type" value="Genomic_DNA"/>
</dbReference>
<gene>
    <name evidence="1" type="ORF">L21SP2_1196</name>
</gene>